<keyword evidence="1" id="KW-0812">Transmembrane</keyword>
<proteinExistence type="predicted"/>
<dbReference type="RefSeq" id="WP_062557978.1">
    <property type="nucleotide sequence ID" value="NZ_CP013341.1"/>
</dbReference>
<organism evidence="2 5">
    <name type="scientific">Nitrosomonas ureae</name>
    <dbReference type="NCBI Taxonomy" id="44577"/>
    <lineage>
        <taxon>Bacteria</taxon>
        <taxon>Pseudomonadati</taxon>
        <taxon>Pseudomonadota</taxon>
        <taxon>Betaproteobacteria</taxon>
        <taxon>Nitrosomonadales</taxon>
        <taxon>Nitrosomonadaceae</taxon>
        <taxon>Nitrosomonas</taxon>
    </lineage>
</organism>
<evidence type="ECO:0008006" key="6">
    <source>
        <dbReference type="Google" id="ProtNLM"/>
    </source>
</evidence>
<dbReference type="EMBL" id="FNLN01000013">
    <property type="protein sequence ID" value="SDT95575.1"/>
    <property type="molecule type" value="Genomic_DNA"/>
</dbReference>
<evidence type="ECO:0000313" key="2">
    <source>
        <dbReference type="EMBL" id="PTQ88654.1"/>
    </source>
</evidence>
<feature type="transmembrane region" description="Helical" evidence="1">
    <location>
        <begin position="62"/>
        <end position="80"/>
    </location>
</feature>
<evidence type="ECO:0000313" key="5">
    <source>
        <dbReference type="Proteomes" id="UP000244110"/>
    </source>
</evidence>
<dbReference type="AlphaFoldDB" id="A0A0S3AGF9"/>
<keyword evidence="4" id="KW-1185">Reference proteome</keyword>
<dbReference type="EMBL" id="QAOL01000001">
    <property type="protein sequence ID" value="PTQ88654.1"/>
    <property type="molecule type" value="Genomic_DNA"/>
</dbReference>
<accession>A0A0S3AGF9</accession>
<reference evidence="3" key="1">
    <citation type="submission" date="2016-10" db="EMBL/GenBank/DDBJ databases">
        <authorList>
            <person name="de Groot N.N."/>
        </authorList>
    </citation>
    <scope>NUCLEOTIDE SEQUENCE [LARGE SCALE GENOMIC DNA]</scope>
    <source>
        <strain evidence="3">Nm10</strain>
    </source>
</reference>
<keyword evidence="1" id="KW-0472">Membrane</keyword>
<evidence type="ECO:0000313" key="4">
    <source>
        <dbReference type="Proteomes" id="UP000182882"/>
    </source>
</evidence>
<keyword evidence="1" id="KW-1133">Transmembrane helix</keyword>
<gene>
    <name evidence="2" type="ORF">C8R28_100145</name>
    <name evidence="3" type="ORF">SAMN05216406_11357</name>
</gene>
<protein>
    <recommendedName>
        <fullName evidence="6">DUF1269 domain-containing protein</fullName>
    </recommendedName>
</protein>
<feature type="transmembrane region" description="Helical" evidence="1">
    <location>
        <begin position="86"/>
        <end position="110"/>
    </location>
</feature>
<evidence type="ECO:0000313" key="3">
    <source>
        <dbReference type="EMBL" id="SDT95575.1"/>
    </source>
</evidence>
<reference evidence="2 5" key="3">
    <citation type="submission" date="2018-04" db="EMBL/GenBank/DDBJ databases">
        <title>Active sludge and wastewater microbial communities from Klosterneuburg, Austria.</title>
        <authorList>
            <person name="Wagner M."/>
        </authorList>
    </citation>
    <scope>NUCLEOTIDE SEQUENCE [LARGE SCALE GENOMIC DNA]</scope>
    <source>
        <strain evidence="2 5">Nm4</strain>
    </source>
</reference>
<dbReference type="KEGG" id="nur:ATY38_02955"/>
<dbReference type="PANTHER" id="PTHR36109">
    <property type="entry name" value="MEMBRANE PROTEIN-RELATED"/>
    <property type="match status" value="1"/>
</dbReference>
<dbReference type="PANTHER" id="PTHR36109:SF2">
    <property type="entry name" value="MEMBRANE PROTEIN"/>
    <property type="match status" value="1"/>
</dbReference>
<dbReference type="Proteomes" id="UP000244110">
    <property type="component" value="Unassembled WGS sequence"/>
</dbReference>
<name>A0A0S3AGF9_9PROT</name>
<sequence>MRRIYFLVPDITTTKKIVEDLLLQKIEEKHIHVIAKRGTPLEDLPEANLLQKTDFIPAVEQGVALGGATGLLAGLVAVALPPASTVIAGGVLLATTLAGAGVGSWFGGMVGMSVGNRQIKEFEDAIEAGKLLVLVDVPTDRVAEIEDRVKQHLPQVEVEQTEPRVPSFP</sequence>
<evidence type="ECO:0000256" key="1">
    <source>
        <dbReference type="SAM" id="Phobius"/>
    </source>
</evidence>
<dbReference type="Proteomes" id="UP000182882">
    <property type="component" value="Unassembled WGS sequence"/>
</dbReference>
<dbReference type="InterPro" id="IPR052948">
    <property type="entry name" value="Low_temp-induced_all0457"/>
</dbReference>
<reference evidence="4" key="2">
    <citation type="submission" date="2016-10" db="EMBL/GenBank/DDBJ databases">
        <authorList>
            <person name="Varghese N."/>
            <person name="Submissions S."/>
        </authorList>
    </citation>
    <scope>NUCLEOTIDE SEQUENCE [LARGE SCALE GENOMIC DNA]</scope>
    <source>
        <strain evidence="4">Nm10</strain>
    </source>
</reference>